<dbReference type="Gene3D" id="3.30.70.270">
    <property type="match status" value="1"/>
</dbReference>
<dbReference type="STRING" id="441119.SAMN04488047_10245"/>
<dbReference type="EMBL" id="FOXA01000002">
    <property type="protein sequence ID" value="SFP03470.1"/>
    <property type="molecule type" value="Genomic_DNA"/>
</dbReference>
<dbReference type="SMART" id="SM00267">
    <property type="entry name" value="GGDEF"/>
    <property type="match status" value="1"/>
</dbReference>
<dbReference type="InterPro" id="IPR001789">
    <property type="entry name" value="Sig_transdc_resp-reg_receiver"/>
</dbReference>
<dbReference type="InterPro" id="IPR050469">
    <property type="entry name" value="Diguanylate_Cyclase"/>
</dbReference>
<dbReference type="GO" id="GO:0052621">
    <property type="term" value="F:diguanylate cyclase activity"/>
    <property type="evidence" value="ECO:0007669"/>
    <property type="project" value="UniProtKB-EC"/>
</dbReference>
<dbReference type="InterPro" id="IPR043128">
    <property type="entry name" value="Rev_trsase/Diguanyl_cyclase"/>
</dbReference>
<dbReference type="SMART" id="SM00448">
    <property type="entry name" value="REC"/>
    <property type="match status" value="1"/>
</dbReference>
<comment type="catalytic activity">
    <reaction evidence="2">
        <text>2 GTP = 3',3'-c-di-GMP + 2 diphosphate</text>
        <dbReference type="Rhea" id="RHEA:24898"/>
        <dbReference type="ChEBI" id="CHEBI:33019"/>
        <dbReference type="ChEBI" id="CHEBI:37565"/>
        <dbReference type="ChEBI" id="CHEBI:58805"/>
        <dbReference type="EC" id="2.7.7.65"/>
    </reaction>
</comment>
<dbReference type="GO" id="GO:0000160">
    <property type="term" value="P:phosphorelay signal transduction system"/>
    <property type="evidence" value="ECO:0007669"/>
    <property type="project" value="InterPro"/>
</dbReference>
<dbReference type="Proteomes" id="UP000199356">
    <property type="component" value="Unassembled WGS sequence"/>
</dbReference>
<dbReference type="InterPro" id="IPR011006">
    <property type="entry name" value="CheY-like_superfamily"/>
</dbReference>
<dbReference type="PANTHER" id="PTHR45138">
    <property type="entry name" value="REGULATORY COMPONENTS OF SENSORY TRANSDUCTION SYSTEM"/>
    <property type="match status" value="1"/>
</dbReference>
<protein>
    <recommendedName>
        <fullName evidence="1">diguanylate cyclase</fullName>
        <ecNumber evidence="1">2.7.7.65</ecNumber>
    </recommendedName>
</protein>
<dbReference type="CDD" id="cd01949">
    <property type="entry name" value="GGDEF"/>
    <property type="match status" value="1"/>
</dbReference>
<feature type="domain" description="Response regulatory" evidence="4">
    <location>
        <begin position="4"/>
        <end position="120"/>
    </location>
</feature>
<dbReference type="Pfam" id="PF00072">
    <property type="entry name" value="Response_reg"/>
    <property type="match status" value="1"/>
</dbReference>
<name>A0A1I5M1U9_9RHOB</name>
<evidence type="ECO:0000256" key="1">
    <source>
        <dbReference type="ARBA" id="ARBA00012528"/>
    </source>
</evidence>
<evidence type="ECO:0000256" key="2">
    <source>
        <dbReference type="ARBA" id="ARBA00034247"/>
    </source>
</evidence>
<dbReference type="PROSITE" id="PS50887">
    <property type="entry name" value="GGDEF"/>
    <property type="match status" value="1"/>
</dbReference>
<dbReference type="InterPro" id="IPR000160">
    <property type="entry name" value="GGDEF_dom"/>
</dbReference>
<dbReference type="PROSITE" id="PS50110">
    <property type="entry name" value="RESPONSE_REGULATORY"/>
    <property type="match status" value="2"/>
</dbReference>
<dbReference type="GO" id="GO:1902201">
    <property type="term" value="P:negative regulation of bacterial-type flagellum-dependent cell motility"/>
    <property type="evidence" value="ECO:0007669"/>
    <property type="project" value="TreeGrafter"/>
</dbReference>
<accession>A0A1I5M1U9</accession>
<dbReference type="GO" id="GO:0005886">
    <property type="term" value="C:plasma membrane"/>
    <property type="evidence" value="ECO:0007669"/>
    <property type="project" value="TreeGrafter"/>
</dbReference>
<reference evidence="6 7" key="1">
    <citation type="submission" date="2016-10" db="EMBL/GenBank/DDBJ databases">
        <authorList>
            <person name="de Groot N.N."/>
        </authorList>
    </citation>
    <scope>NUCLEOTIDE SEQUENCE [LARGE SCALE GENOMIC DNA]</scope>
    <source>
        <strain evidence="6 7">DSM 19547</strain>
    </source>
</reference>
<dbReference type="InterPro" id="IPR029787">
    <property type="entry name" value="Nucleotide_cyclase"/>
</dbReference>
<evidence type="ECO:0000259" key="4">
    <source>
        <dbReference type="PROSITE" id="PS50110"/>
    </source>
</evidence>
<evidence type="ECO:0000256" key="3">
    <source>
        <dbReference type="PROSITE-ProRule" id="PRU00169"/>
    </source>
</evidence>
<dbReference type="EC" id="2.7.7.65" evidence="1"/>
<feature type="domain" description="GGDEF" evidence="5">
    <location>
        <begin position="321"/>
        <end position="454"/>
    </location>
</feature>
<dbReference type="Pfam" id="PF00990">
    <property type="entry name" value="GGDEF"/>
    <property type="match status" value="1"/>
</dbReference>
<organism evidence="6 7">
    <name type="scientific">Tranquillimonas alkanivorans</name>
    <dbReference type="NCBI Taxonomy" id="441119"/>
    <lineage>
        <taxon>Bacteria</taxon>
        <taxon>Pseudomonadati</taxon>
        <taxon>Pseudomonadota</taxon>
        <taxon>Alphaproteobacteria</taxon>
        <taxon>Rhodobacterales</taxon>
        <taxon>Roseobacteraceae</taxon>
        <taxon>Tranquillimonas</taxon>
    </lineage>
</organism>
<evidence type="ECO:0000313" key="6">
    <source>
        <dbReference type="EMBL" id="SFP03470.1"/>
    </source>
</evidence>
<keyword evidence="7" id="KW-1185">Reference proteome</keyword>
<feature type="domain" description="Response regulatory" evidence="4">
    <location>
        <begin position="153"/>
        <end position="271"/>
    </location>
</feature>
<dbReference type="GO" id="GO:0043709">
    <property type="term" value="P:cell adhesion involved in single-species biofilm formation"/>
    <property type="evidence" value="ECO:0007669"/>
    <property type="project" value="TreeGrafter"/>
</dbReference>
<dbReference type="AlphaFoldDB" id="A0A1I5M1U9"/>
<evidence type="ECO:0000259" key="5">
    <source>
        <dbReference type="PROSITE" id="PS50887"/>
    </source>
</evidence>
<dbReference type="OrthoDB" id="9812260at2"/>
<dbReference type="FunFam" id="3.30.70.270:FF:000001">
    <property type="entry name" value="Diguanylate cyclase domain protein"/>
    <property type="match status" value="1"/>
</dbReference>
<dbReference type="SUPFAM" id="SSF55073">
    <property type="entry name" value="Nucleotide cyclase"/>
    <property type="match status" value="1"/>
</dbReference>
<evidence type="ECO:0000313" key="7">
    <source>
        <dbReference type="Proteomes" id="UP000199356"/>
    </source>
</evidence>
<dbReference type="PANTHER" id="PTHR45138:SF9">
    <property type="entry name" value="DIGUANYLATE CYCLASE DGCM-RELATED"/>
    <property type="match status" value="1"/>
</dbReference>
<proteinExistence type="predicted"/>
<dbReference type="RefSeq" id="WP_093417959.1">
    <property type="nucleotide sequence ID" value="NZ_FOXA01000002.1"/>
</dbReference>
<gene>
    <name evidence="6" type="ORF">SAMN04488047_10245</name>
</gene>
<comment type="caution">
    <text evidence="3">Lacks conserved residue(s) required for the propagation of feature annotation.</text>
</comment>
<dbReference type="Gene3D" id="3.40.50.2300">
    <property type="match status" value="1"/>
</dbReference>
<dbReference type="NCBIfam" id="TIGR00254">
    <property type="entry name" value="GGDEF"/>
    <property type="match status" value="1"/>
</dbReference>
<sequence length="461" mass="48367">MASSILIADGTANRRILLNARLQAARYVVEQAVTVAEALKAIHEHPPALVIAHADLPGGGALALCQKLRQDEDAATIPVLVLTPRGAAKARSAALAAGADDVIDRLEPEAYFAARVRALLRSRRDAARYESHGAVAAQLGFAEPVAAFAAPGRVVLVPEDEAQAAAWTAALERERGLRSVVATPDALLAGDGPARAPDVVVIAAALAAPEDGPALLAELRTEPALAEAEILLVHGETESGSAARLSDVGATELLEKAFVATELALRVRARLQNKRTRERRRRGTETGLRMAVTDPLTGLSNRWHADRQLDRVARQATEDGRGYAVLMIDLDHFKRVNDTHGHAAGDVVLRAVAGRLRGNLRGADVVARMGGEEFLVLLAGAEAGAAHGAAERLLDLLRREPVALPCGARVRVTASIGLACGTGALPPRTVLEEADRALYAAKATGRDRVVAAPETPSSASA</sequence>
<dbReference type="SUPFAM" id="SSF52172">
    <property type="entry name" value="CheY-like"/>
    <property type="match status" value="2"/>
</dbReference>